<comment type="caution">
    <text evidence="2">The sequence shown here is derived from an EMBL/GenBank/DDBJ whole genome shotgun (WGS) entry which is preliminary data.</text>
</comment>
<dbReference type="PROSITE" id="PS51352">
    <property type="entry name" value="THIOREDOXIN_2"/>
    <property type="match status" value="1"/>
</dbReference>
<dbReference type="EMBL" id="JAHJDP010000048">
    <property type="protein sequence ID" value="MBU2691199.1"/>
    <property type="molecule type" value="Genomic_DNA"/>
</dbReference>
<dbReference type="SUPFAM" id="SSF52833">
    <property type="entry name" value="Thioredoxin-like"/>
    <property type="match status" value="1"/>
</dbReference>
<name>A0A948RX23_UNCEI</name>
<accession>A0A948RX23</accession>
<reference evidence="2" key="1">
    <citation type="submission" date="2021-05" db="EMBL/GenBank/DDBJ databases">
        <title>Energy efficiency and biological interactions define the core microbiome of deep oligotrophic groundwater.</title>
        <authorList>
            <person name="Mehrshad M."/>
            <person name="Lopez-Fernandez M."/>
            <person name="Bell E."/>
            <person name="Bernier-Latmani R."/>
            <person name="Bertilsson S."/>
            <person name="Dopson M."/>
        </authorList>
    </citation>
    <scope>NUCLEOTIDE SEQUENCE</scope>
    <source>
        <strain evidence="2">Modern_marine.mb.64</strain>
    </source>
</reference>
<dbReference type="InterPro" id="IPR013766">
    <property type="entry name" value="Thioredoxin_domain"/>
</dbReference>
<dbReference type="GO" id="GO:0016491">
    <property type="term" value="F:oxidoreductase activity"/>
    <property type="evidence" value="ECO:0007669"/>
    <property type="project" value="InterPro"/>
</dbReference>
<dbReference type="Proteomes" id="UP000777784">
    <property type="component" value="Unassembled WGS sequence"/>
</dbReference>
<evidence type="ECO:0000259" key="1">
    <source>
        <dbReference type="PROSITE" id="PS51352"/>
    </source>
</evidence>
<gene>
    <name evidence="2" type="ORF">KJ970_09740</name>
</gene>
<evidence type="ECO:0000313" key="3">
    <source>
        <dbReference type="Proteomes" id="UP000777784"/>
    </source>
</evidence>
<proteinExistence type="predicted"/>
<dbReference type="GO" id="GO:0016209">
    <property type="term" value="F:antioxidant activity"/>
    <property type="evidence" value="ECO:0007669"/>
    <property type="project" value="InterPro"/>
</dbReference>
<dbReference type="InterPro" id="IPR036249">
    <property type="entry name" value="Thioredoxin-like_sf"/>
</dbReference>
<organism evidence="2 3">
    <name type="scientific">Eiseniibacteriota bacterium</name>
    <dbReference type="NCBI Taxonomy" id="2212470"/>
    <lineage>
        <taxon>Bacteria</taxon>
        <taxon>Candidatus Eiseniibacteriota</taxon>
    </lineage>
</organism>
<dbReference type="Gene3D" id="3.40.30.10">
    <property type="entry name" value="Glutaredoxin"/>
    <property type="match status" value="1"/>
</dbReference>
<dbReference type="InterPro" id="IPR000866">
    <property type="entry name" value="AhpC/TSA"/>
</dbReference>
<sequence>MNSIQSARLFPPRTLFGIPRILSVFLVLWIAAFVFGAVPSAAALEPGDPFIDFELPWLSMEGSLGIRDLLSSSDMIVLVLWNRGCPHCTEVALGLDDFVEAVAPYGVEVAGILFGPDDPLSLELLLEREEVDLPQLWDEHARIAAAYGLGMEHLGVFVIDSNGIVRAVFDHSIPDLTDAVLPVVRDLSQHPQNSRAPQNDPSSASIPGMSLNMDLPSLRTDGRFRFLSTENARPGDHGLYGESLESGALFLYRWDLRLHWGLARGIEFVPLLRVSNESDGILTEGPEKFSSRYGSASLYFHRRHVSSTFGAFNARISPLILQRWDEEDAPPLGGVSGCATCGAGASGLSQRSLEVLGPDYTFEGLAVKCNHRYVKAESWLAVPSWEVSVSNTATPEEKSAARYRRILYGGSIDLGRVGSEEPIFGLPTPYGLRFAYLNVGEDRRTSGLEGIRPSSEWDEHSYTLMAGLGPWQGCRAEVEHVWWRLALIDQWSTGWEVEKMNRRALRAGLRGRWLMGSTAVWIKAHRLWLEQGFDPLYGALSYDGNHEGWRFSSGVQFFDRDGGSRERLSLSGFYRGTQEIDDEEAPGFGLMDNSIISFSLTGRPVGDLLAGIHFVHTATNVPHPSIPDEESNGYSLDLRWEGVPTVDPILRIDAIRTDDGYKEVRTVWQGYLSVRVVK</sequence>
<dbReference type="AlphaFoldDB" id="A0A948RX23"/>
<feature type="domain" description="Thioredoxin" evidence="1">
    <location>
        <begin position="44"/>
        <end position="189"/>
    </location>
</feature>
<protein>
    <submittedName>
        <fullName evidence="2">Peroxiredoxin family protein</fullName>
    </submittedName>
</protein>
<evidence type="ECO:0000313" key="2">
    <source>
        <dbReference type="EMBL" id="MBU2691199.1"/>
    </source>
</evidence>
<dbReference type="Pfam" id="PF00578">
    <property type="entry name" value="AhpC-TSA"/>
    <property type="match status" value="1"/>
</dbReference>